<keyword evidence="4" id="KW-0833">Ubl conjugation pathway</keyword>
<protein>
    <recommendedName>
        <fullName evidence="1">Anaphase-promoting complex subunit 4</fullName>
    </recommendedName>
</protein>
<dbReference type="Pfam" id="PF23405">
    <property type="entry name" value="WD40_APC4_C-half"/>
    <property type="match status" value="1"/>
</dbReference>
<keyword evidence="3" id="KW-0498">Mitosis</keyword>
<feature type="compositionally biased region" description="Acidic residues" evidence="6">
    <location>
        <begin position="713"/>
        <end position="725"/>
    </location>
</feature>
<dbReference type="PANTHER" id="PTHR13260:SF0">
    <property type="entry name" value="ANAPHASE-PROMOTING COMPLEX SUBUNIT 4"/>
    <property type="match status" value="1"/>
</dbReference>
<dbReference type="InterPro" id="IPR024977">
    <property type="entry name" value="Apc4-like_WD40_dom"/>
</dbReference>
<dbReference type="GO" id="GO:0005680">
    <property type="term" value="C:anaphase-promoting complex"/>
    <property type="evidence" value="ECO:0007669"/>
    <property type="project" value="InterPro"/>
</dbReference>
<dbReference type="EMBL" id="GEDC01029590">
    <property type="protein sequence ID" value="JAS07708.1"/>
    <property type="molecule type" value="Transcribed_RNA"/>
</dbReference>
<feature type="compositionally biased region" description="Polar residues" evidence="6">
    <location>
        <begin position="728"/>
        <end position="745"/>
    </location>
</feature>
<dbReference type="InterPro" id="IPR015943">
    <property type="entry name" value="WD40/YVTN_repeat-like_dom_sf"/>
</dbReference>
<evidence type="ECO:0000259" key="8">
    <source>
        <dbReference type="Pfam" id="PF12896"/>
    </source>
</evidence>
<dbReference type="AlphaFoldDB" id="A0A1B6CIQ6"/>
<feature type="domain" description="Anaphase-promoting complex subunit 4-like WD40" evidence="7">
    <location>
        <begin position="21"/>
        <end position="108"/>
    </location>
</feature>
<evidence type="ECO:0000256" key="3">
    <source>
        <dbReference type="ARBA" id="ARBA00022776"/>
    </source>
</evidence>
<dbReference type="Pfam" id="PF12896">
    <property type="entry name" value="ANAPC4"/>
    <property type="match status" value="1"/>
</dbReference>
<evidence type="ECO:0000256" key="4">
    <source>
        <dbReference type="ARBA" id="ARBA00022786"/>
    </source>
</evidence>
<proteinExistence type="predicted"/>
<feature type="domain" description="Anaphase-promoting complex subunit 4 long" evidence="8">
    <location>
        <begin position="235"/>
        <end position="433"/>
    </location>
</feature>
<dbReference type="InterPro" id="IPR024789">
    <property type="entry name" value="APC4"/>
</dbReference>
<sequence length="751" mass="84729">MSSNAMRQLEERHVANKVELMVWCNKMDLLALSNVKGEVALHRLTWQKVWLLPPPKEGSLVKGISWRPDGKVLAIGYSTGEILLVDVENKDILHTSFVEGEISCLVWLQEKMEPSENANYSFSSFENQDDPFDFLPKLPSLRCSFGSTNEGVEENLEDSKKIKDQKHLNFLVIGFKDGRVSLSVFGLFPCGVIDIKDLLGGEDCSVLDADFTDNIESLFVVVKINTNEYKNRLKLLVLDTKILSLRGKELHTLALKHGHIICLLDYLSQTMHSITEAWENIFLLEIESKLASYANSLPAGSVAADFLELLMFGKSSDGLEKFLMHDLSDKGIKKLGHSIELSHSNIQKLILKHLLSVGNNIAYHLAELKGMAKFTDEFQAIGLNEETVVKAFLAAGSFLVKSTEVQLVIDDSMKKYKAFFRWLYGVILRMTDDRAPDITLNDVSQQDLKFIADYLHSLDKIGQIHHQNTSSKFCGYLDRLGQYLVNQDLTNLSDISNNPWQQLLEDNPCFTQHPIVIPKYKKMSLVQQHSHLKAAIEEVFKSPQNSIGSSFNLIKSIYLLDVGERQRLSMCHLPEDKTLTLGIIELDSVHNIFQFLEIPITETNNINVRNISVFFKSPDNVSMKALDIQFYLPETLSVLLEPHGENRSAIFVQIPTKSIRNRKEDILDGNSIVESNALRSVVDMVASRFAVSGSRKVAVVLSESRRKVRLFEMEVEEEEEEEDGMDGTLSSTKNSDNSNSVLDTSKVSEYD</sequence>
<evidence type="ECO:0000256" key="2">
    <source>
        <dbReference type="ARBA" id="ARBA00022618"/>
    </source>
</evidence>
<dbReference type="GO" id="GO:0034399">
    <property type="term" value="C:nuclear periphery"/>
    <property type="evidence" value="ECO:0007669"/>
    <property type="project" value="TreeGrafter"/>
</dbReference>
<dbReference type="Gene3D" id="2.130.10.10">
    <property type="entry name" value="YVTN repeat-like/Quinoprotein amine dehydrogenase"/>
    <property type="match status" value="1"/>
</dbReference>
<dbReference type="InterPro" id="IPR036322">
    <property type="entry name" value="WD40_repeat_dom_sf"/>
</dbReference>
<accession>A0A1B6CIQ6</accession>
<evidence type="ECO:0000256" key="6">
    <source>
        <dbReference type="SAM" id="MobiDB-lite"/>
    </source>
</evidence>
<keyword evidence="2" id="KW-0132">Cell division</keyword>
<dbReference type="Pfam" id="PF12894">
    <property type="entry name" value="ANAPC4_WD40"/>
    <property type="match status" value="1"/>
</dbReference>
<feature type="region of interest" description="Disordered" evidence="6">
    <location>
        <begin position="713"/>
        <end position="751"/>
    </location>
</feature>
<dbReference type="GO" id="GO:0031145">
    <property type="term" value="P:anaphase-promoting complex-dependent catabolic process"/>
    <property type="evidence" value="ECO:0007669"/>
    <property type="project" value="InterPro"/>
</dbReference>
<evidence type="ECO:0000313" key="11">
    <source>
        <dbReference type="EMBL" id="JAS13338.1"/>
    </source>
</evidence>
<evidence type="ECO:0000256" key="5">
    <source>
        <dbReference type="ARBA" id="ARBA00023306"/>
    </source>
</evidence>
<dbReference type="PANTHER" id="PTHR13260">
    <property type="entry name" value="ANAPHASE PROMOTING COMPLEX SUBUNIT 4 APC4"/>
    <property type="match status" value="1"/>
</dbReference>
<name>A0A1B6CIQ6_9HEMI</name>
<dbReference type="EMBL" id="GEDC01023960">
    <property type="protein sequence ID" value="JAS13338.1"/>
    <property type="molecule type" value="Transcribed_RNA"/>
</dbReference>
<dbReference type="InterPro" id="IPR056358">
    <property type="entry name" value="APC4_C"/>
</dbReference>
<gene>
    <name evidence="11" type="ORF">g.18913</name>
    <name evidence="10" type="ORF">g.18915</name>
</gene>
<evidence type="ECO:0000259" key="9">
    <source>
        <dbReference type="Pfam" id="PF23405"/>
    </source>
</evidence>
<evidence type="ECO:0000313" key="10">
    <source>
        <dbReference type="EMBL" id="JAS07708.1"/>
    </source>
</evidence>
<feature type="domain" description="Anaphase-promoting complex subunit 4 C-terminal half WD40" evidence="9">
    <location>
        <begin position="616"/>
        <end position="712"/>
    </location>
</feature>
<organism evidence="11">
    <name type="scientific">Clastoptera arizonana</name>
    <name type="common">Arizona spittle bug</name>
    <dbReference type="NCBI Taxonomy" id="38151"/>
    <lineage>
        <taxon>Eukaryota</taxon>
        <taxon>Metazoa</taxon>
        <taxon>Ecdysozoa</taxon>
        <taxon>Arthropoda</taxon>
        <taxon>Hexapoda</taxon>
        <taxon>Insecta</taxon>
        <taxon>Pterygota</taxon>
        <taxon>Neoptera</taxon>
        <taxon>Paraneoptera</taxon>
        <taxon>Hemiptera</taxon>
        <taxon>Auchenorrhyncha</taxon>
        <taxon>Cercopoidea</taxon>
        <taxon>Clastopteridae</taxon>
        <taxon>Clastoptera</taxon>
    </lineage>
</organism>
<dbReference type="GO" id="GO:0070979">
    <property type="term" value="P:protein K11-linked ubiquitination"/>
    <property type="evidence" value="ECO:0007669"/>
    <property type="project" value="TreeGrafter"/>
</dbReference>
<reference evidence="11" key="1">
    <citation type="submission" date="2015-12" db="EMBL/GenBank/DDBJ databases">
        <title>De novo transcriptome assembly of four potential Pierce s Disease insect vectors from Arizona vineyards.</title>
        <authorList>
            <person name="Tassone E.E."/>
        </authorList>
    </citation>
    <scope>NUCLEOTIDE SEQUENCE</scope>
</reference>
<dbReference type="InterPro" id="IPR024790">
    <property type="entry name" value="APC4_long_dom"/>
</dbReference>
<keyword evidence="5" id="KW-0131">Cell cycle</keyword>
<dbReference type="GO" id="GO:0051301">
    <property type="term" value="P:cell division"/>
    <property type="evidence" value="ECO:0007669"/>
    <property type="project" value="UniProtKB-KW"/>
</dbReference>
<evidence type="ECO:0000256" key="1">
    <source>
        <dbReference type="ARBA" id="ARBA00016067"/>
    </source>
</evidence>
<evidence type="ECO:0000259" key="7">
    <source>
        <dbReference type="Pfam" id="PF12894"/>
    </source>
</evidence>
<dbReference type="SUPFAM" id="SSF50978">
    <property type="entry name" value="WD40 repeat-like"/>
    <property type="match status" value="1"/>
</dbReference>